<dbReference type="Gene3D" id="3.40.50.300">
    <property type="entry name" value="P-loop containing nucleotide triphosphate hydrolases"/>
    <property type="match status" value="2"/>
</dbReference>
<protein>
    <submittedName>
        <fullName evidence="11">Uncharacterized protein</fullName>
    </submittedName>
</protein>
<dbReference type="SUPFAM" id="SSF52540">
    <property type="entry name" value="P-loop containing nucleoside triphosphate hydrolases"/>
    <property type="match status" value="2"/>
</dbReference>
<accession>A0AAV5FTE2</accession>
<comment type="similarity">
    <text evidence="1">Belongs to the disease resistance NB-LRR family.</text>
</comment>
<dbReference type="Pfam" id="PF23598">
    <property type="entry name" value="LRR_14"/>
    <property type="match status" value="1"/>
</dbReference>
<dbReference type="Pfam" id="PF00931">
    <property type="entry name" value="NB-ARC"/>
    <property type="match status" value="2"/>
</dbReference>
<dbReference type="InterPro" id="IPR002182">
    <property type="entry name" value="NB-ARC"/>
</dbReference>
<feature type="domain" description="Disease resistance R13L4/SHOC-2-like LRR" evidence="10">
    <location>
        <begin position="564"/>
        <end position="926"/>
    </location>
</feature>
<dbReference type="FunFam" id="1.10.10.10:FF:000322">
    <property type="entry name" value="Probable disease resistance protein At1g63360"/>
    <property type="match status" value="1"/>
</dbReference>
<keyword evidence="4" id="KW-0547">Nucleotide-binding</keyword>
<dbReference type="InterPro" id="IPR036388">
    <property type="entry name" value="WH-like_DNA-bd_sf"/>
</dbReference>
<reference evidence="11" key="2">
    <citation type="submission" date="2021-12" db="EMBL/GenBank/DDBJ databases">
        <title>Resequencing data analysis of finger millet.</title>
        <authorList>
            <person name="Hatakeyama M."/>
            <person name="Aluri S."/>
            <person name="Balachadran M.T."/>
            <person name="Sivarajan S.R."/>
            <person name="Poveda L."/>
            <person name="Shimizu-Inatsugi R."/>
            <person name="Schlapbach R."/>
            <person name="Sreeman S.M."/>
            <person name="Shimizu K.K."/>
        </authorList>
    </citation>
    <scope>NUCLEOTIDE SEQUENCE</scope>
</reference>
<name>A0AAV5FTE2_ELECO</name>
<feature type="domain" description="NB-ARC" evidence="7">
    <location>
        <begin position="177"/>
        <end position="351"/>
    </location>
</feature>
<dbReference type="CDD" id="cd14798">
    <property type="entry name" value="RX-CC_like"/>
    <property type="match status" value="1"/>
</dbReference>
<dbReference type="SUPFAM" id="SSF52058">
    <property type="entry name" value="L domain-like"/>
    <property type="match status" value="1"/>
</dbReference>
<dbReference type="GO" id="GO:0002758">
    <property type="term" value="P:innate immune response-activating signaling pathway"/>
    <property type="evidence" value="ECO:0007669"/>
    <property type="project" value="UniProtKB-ARBA"/>
</dbReference>
<dbReference type="Gene3D" id="1.10.10.10">
    <property type="entry name" value="Winged helix-like DNA-binding domain superfamily/Winged helix DNA-binding domain"/>
    <property type="match status" value="1"/>
</dbReference>
<dbReference type="PRINTS" id="PR00364">
    <property type="entry name" value="DISEASERSIST"/>
</dbReference>
<dbReference type="InterPro" id="IPR027417">
    <property type="entry name" value="P-loop_NTPase"/>
</dbReference>
<evidence type="ECO:0000259" key="10">
    <source>
        <dbReference type="Pfam" id="PF23598"/>
    </source>
</evidence>
<dbReference type="InterPro" id="IPR032675">
    <property type="entry name" value="LRR_dom_sf"/>
</dbReference>
<dbReference type="Pfam" id="PF18052">
    <property type="entry name" value="Rx_N"/>
    <property type="match status" value="2"/>
</dbReference>
<evidence type="ECO:0000256" key="5">
    <source>
        <dbReference type="ARBA" id="ARBA00022821"/>
    </source>
</evidence>
<organism evidence="11 12">
    <name type="scientific">Eleusine coracana subsp. coracana</name>
    <dbReference type="NCBI Taxonomy" id="191504"/>
    <lineage>
        <taxon>Eukaryota</taxon>
        <taxon>Viridiplantae</taxon>
        <taxon>Streptophyta</taxon>
        <taxon>Embryophyta</taxon>
        <taxon>Tracheophyta</taxon>
        <taxon>Spermatophyta</taxon>
        <taxon>Magnoliopsida</taxon>
        <taxon>Liliopsida</taxon>
        <taxon>Poales</taxon>
        <taxon>Poaceae</taxon>
        <taxon>PACMAD clade</taxon>
        <taxon>Chloridoideae</taxon>
        <taxon>Cynodonteae</taxon>
        <taxon>Eleusininae</taxon>
        <taxon>Eleusine</taxon>
    </lineage>
</organism>
<evidence type="ECO:0000259" key="9">
    <source>
        <dbReference type="Pfam" id="PF23559"/>
    </source>
</evidence>
<dbReference type="InterPro" id="IPR058922">
    <property type="entry name" value="WHD_DRP"/>
</dbReference>
<dbReference type="GO" id="GO:0009626">
    <property type="term" value="P:plant-type hypersensitive response"/>
    <property type="evidence" value="ECO:0007669"/>
    <property type="project" value="UniProtKB-ARBA"/>
</dbReference>
<comment type="caution">
    <text evidence="11">The sequence shown here is derived from an EMBL/GenBank/DDBJ whole genome shotgun (WGS) entry which is preliminary data.</text>
</comment>
<feature type="domain" description="Disease resistance N-terminal" evidence="8">
    <location>
        <begin position="7"/>
        <end position="90"/>
    </location>
</feature>
<feature type="domain" description="Disease resistance N-terminal" evidence="8">
    <location>
        <begin position="945"/>
        <end position="986"/>
    </location>
</feature>
<dbReference type="FunFam" id="3.40.50.300:FF:001091">
    <property type="entry name" value="Probable disease resistance protein At1g61300"/>
    <property type="match status" value="1"/>
</dbReference>
<feature type="domain" description="NB-ARC" evidence="7">
    <location>
        <begin position="1074"/>
        <end position="1172"/>
    </location>
</feature>
<feature type="domain" description="Disease resistance protein winged helix" evidence="9">
    <location>
        <begin position="440"/>
        <end position="515"/>
    </location>
</feature>
<dbReference type="InterPro" id="IPR042197">
    <property type="entry name" value="Apaf_helical"/>
</dbReference>
<dbReference type="Gene3D" id="3.80.10.10">
    <property type="entry name" value="Ribonuclease Inhibitor"/>
    <property type="match status" value="1"/>
</dbReference>
<keyword evidence="12" id="KW-1185">Reference proteome</keyword>
<keyword evidence="2" id="KW-0433">Leucine-rich repeat</keyword>
<dbReference type="InterPro" id="IPR038005">
    <property type="entry name" value="RX-like_CC"/>
</dbReference>
<dbReference type="InterPro" id="IPR055414">
    <property type="entry name" value="LRR_R13L4/SHOC2-like"/>
</dbReference>
<dbReference type="Pfam" id="PF23559">
    <property type="entry name" value="WHD_DRP"/>
    <property type="match status" value="1"/>
</dbReference>
<evidence type="ECO:0000256" key="2">
    <source>
        <dbReference type="ARBA" id="ARBA00022614"/>
    </source>
</evidence>
<dbReference type="EMBL" id="BQKI01000095">
    <property type="protein sequence ID" value="GJN38001.1"/>
    <property type="molecule type" value="Genomic_DNA"/>
</dbReference>
<evidence type="ECO:0000259" key="7">
    <source>
        <dbReference type="Pfam" id="PF00931"/>
    </source>
</evidence>
<sequence length="1190" mass="133943">MELVSAVMSPLIKKLGELAVSELTLEKSVQQDVASLHRELKTMHLALQRVEVPPEQLDQAIVEWAANVRELSYDMEDAIEAFTLHVGENDDPAAAGLRGRLRGFVDKTARLFSRGKALHQVSHAVSEAKRLAKELGEINQRYAGLKQKDAGGASSSADIDPRLTAMYTKASDLIGIEDMKDELIQILSDPSEVDVKTVTIVGFGGLGKTTLANVVYDKIKVQFDCKAFISVSQNPDITRIFKKILHQLDKEEFKDINEAVRDVDQLTHDLKGYLQSKRYLIVIDDLWDETDWKFIKCAFPKNTYNSRLIITTRKHKVSETSCSSDGDIIYKMKPLSDDDSLRLFHSRIFHRGDTCPPELEQVSNDILKKCGGVPLAIITIASLLARPKHVEPKDKWLILLKSIGHGLKGCWRVDDMHKILSLSYYDLPSHMKPCLLYLSIFPEDYEIERDRLIWRWIAEGFIQQHENPSLFDNLFEIGESYFIELVNRSMIQPVDIDIEGRAKACRVHDLVLDLIRFLSRKENFVTVWDKDERATSSHSVAVARMLSIQYNTTTHHATITNMSKVRSFTIFSPVIQSIPSLRQFQVMRVLDLEGCDLSHLKMRHVGKLFHLRYLGLRDTRTRKLPAALGKLQFLQTLDVTGCGALRELPRTINGLRNLKRLYLSRNTRLPKGFGNLTSLEELCELPIDDDDSTATVVKELGHLTGLRVLKLLWMGADTVGEALVQSLGNMRKLQSLYMSVYQGSSDVMCDWAPPPPLRRFLCTGLTSVLPTLPAWMKNNSLSLTFVDISLSQVRPEDLQALGALSSLRAIRLWSQSCFHNPQMRMKVNAGGFPSTRACAFLDFATVPSIFAPGAMLHVQQLEFCIWVWKFTSGGSGFGLEDLRMGHLPSLVDVEVDLWYMHENDAAVVERVEAALRQAAEDHPNRIALRVNKCMVRTGPELREVAEVPQDRLDEGTKLWASDVRELSYDMADAIDAFTLHVPRRGDQAAGLRSRLRGFLDKTTWLFTKGKELHQIAGAVRGAKDLAKELCEIHQRYAGLKLQDASTGASDIDPRLTAMYSEVADLVGIDGARDELIKVLTDRSIVDVKTVSIVGFGGLGKTTLAKAVFDKIIVQFDCGAFVSVSRNPDITKILQLILFELDKQRYANINGVVRDNMKQLIDELRGFLLDKRYGTHHQMLFSSCSSKKVEC</sequence>
<dbReference type="Gene3D" id="1.10.8.430">
    <property type="entry name" value="Helical domain of apoptotic protease-activating factors"/>
    <property type="match status" value="1"/>
</dbReference>
<dbReference type="PANTHER" id="PTHR19338">
    <property type="entry name" value="TRANSLOCASE OF INNER MITOCHONDRIAL MEMBRANE 13 HOMOLOG"/>
    <property type="match status" value="1"/>
</dbReference>
<dbReference type="Proteomes" id="UP001054889">
    <property type="component" value="Unassembled WGS sequence"/>
</dbReference>
<dbReference type="Gene3D" id="1.20.5.4130">
    <property type="match status" value="2"/>
</dbReference>
<gene>
    <name evidence="11" type="primary">gb27007</name>
    <name evidence="11" type="ORF">PR202_gb27007</name>
</gene>
<dbReference type="GO" id="GO:0042742">
    <property type="term" value="P:defense response to bacterium"/>
    <property type="evidence" value="ECO:0007669"/>
    <property type="project" value="UniProtKB-ARBA"/>
</dbReference>
<evidence type="ECO:0000259" key="8">
    <source>
        <dbReference type="Pfam" id="PF18052"/>
    </source>
</evidence>
<dbReference type="InterPro" id="IPR041118">
    <property type="entry name" value="Rx_N"/>
</dbReference>
<proteinExistence type="inferred from homology"/>
<evidence type="ECO:0000313" key="12">
    <source>
        <dbReference type="Proteomes" id="UP001054889"/>
    </source>
</evidence>
<keyword evidence="6" id="KW-0175">Coiled coil</keyword>
<dbReference type="AlphaFoldDB" id="A0AAV5FTE2"/>
<evidence type="ECO:0000256" key="1">
    <source>
        <dbReference type="ARBA" id="ARBA00008894"/>
    </source>
</evidence>
<evidence type="ECO:0000256" key="4">
    <source>
        <dbReference type="ARBA" id="ARBA00022741"/>
    </source>
</evidence>
<dbReference type="GO" id="GO:0043531">
    <property type="term" value="F:ADP binding"/>
    <property type="evidence" value="ECO:0007669"/>
    <property type="project" value="InterPro"/>
</dbReference>
<keyword evidence="3" id="KW-0677">Repeat</keyword>
<evidence type="ECO:0000256" key="6">
    <source>
        <dbReference type="ARBA" id="ARBA00023054"/>
    </source>
</evidence>
<keyword evidence="5" id="KW-0611">Plant defense</keyword>
<reference evidence="11" key="1">
    <citation type="journal article" date="2018" name="DNA Res.">
        <title>Multiple hybrid de novo genome assembly of finger millet, an orphan allotetraploid crop.</title>
        <authorList>
            <person name="Hatakeyama M."/>
            <person name="Aluri S."/>
            <person name="Balachadran M.T."/>
            <person name="Sivarajan S.R."/>
            <person name="Patrignani A."/>
            <person name="Gruter S."/>
            <person name="Poveda L."/>
            <person name="Shimizu-Inatsugi R."/>
            <person name="Baeten J."/>
            <person name="Francoijs K.J."/>
            <person name="Nataraja K.N."/>
            <person name="Reddy Y.A.N."/>
            <person name="Phadnis S."/>
            <person name="Ravikumar R.L."/>
            <person name="Schlapbach R."/>
            <person name="Sreeman S.M."/>
            <person name="Shimizu K.K."/>
        </authorList>
    </citation>
    <scope>NUCLEOTIDE SEQUENCE</scope>
</reference>
<evidence type="ECO:0000313" key="11">
    <source>
        <dbReference type="EMBL" id="GJN38001.1"/>
    </source>
</evidence>
<evidence type="ECO:0000256" key="3">
    <source>
        <dbReference type="ARBA" id="ARBA00022737"/>
    </source>
</evidence>
<dbReference type="PANTHER" id="PTHR19338:SF21">
    <property type="entry name" value="OS10G0124400 PROTEIN"/>
    <property type="match status" value="1"/>
</dbReference>